<dbReference type="RefSeq" id="WP_244629112.1">
    <property type="nucleotide sequence ID" value="NZ_CABFMQ020000131.1"/>
</dbReference>
<evidence type="ECO:0000259" key="6">
    <source>
        <dbReference type="PROSITE" id="PS50893"/>
    </source>
</evidence>
<comment type="caution">
    <text evidence="8">The sequence shown here is derived from an EMBL/GenBank/DDBJ whole genome shotgun (WGS) entry which is preliminary data.</text>
</comment>
<evidence type="ECO:0000256" key="2">
    <source>
        <dbReference type="ARBA" id="ARBA00022448"/>
    </source>
</evidence>
<dbReference type="PROSITE" id="PS50893">
    <property type="entry name" value="ABC_TRANSPORTER_2"/>
    <property type="match status" value="1"/>
</dbReference>
<dbReference type="Gene3D" id="3.10.580.10">
    <property type="entry name" value="CBS-domain"/>
    <property type="match status" value="1"/>
</dbReference>
<keyword evidence="9" id="KW-1185">Reference proteome</keyword>
<organism evidence="8 9">
    <name type="scientific">Methylocella tundrae</name>
    <dbReference type="NCBI Taxonomy" id="227605"/>
    <lineage>
        <taxon>Bacteria</taxon>
        <taxon>Pseudomonadati</taxon>
        <taxon>Pseudomonadota</taxon>
        <taxon>Alphaproteobacteria</taxon>
        <taxon>Hyphomicrobiales</taxon>
        <taxon>Beijerinckiaceae</taxon>
        <taxon>Methylocella</taxon>
    </lineage>
</organism>
<dbReference type="Gene3D" id="3.40.50.300">
    <property type="entry name" value="P-loop containing nucleotide triphosphate hydrolases"/>
    <property type="match status" value="1"/>
</dbReference>
<dbReference type="Proteomes" id="UP000485880">
    <property type="component" value="Unassembled WGS sequence"/>
</dbReference>
<evidence type="ECO:0000313" key="8">
    <source>
        <dbReference type="EMBL" id="VTZ52251.1"/>
    </source>
</evidence>
<dbReference type="SMART" id="SM00382">
    <property type="entry name" value="AAA"/>
    <property type="match status" value="1"/>
</dbReference>
<dbReference type="Pfam" id="PF00005">
    <property type="entry name" value="ABC_tran"/>
    <property type="match status" value="1"/>
</dbReference>
<protein>
    <submittedName>
        <fullName evidence="8">Putative transporter subunit: ATP-binding component of ABC superfamily transporter</fullName>
    </submittedName>
</protein>
<dbReference type="EMBL" id="CABFMQ020000131">
    <property type="protein sequence ID" value="VTZ52251.1"/>
    <property type="molecule type" value="Genomic_DNA"/>
</dbReference>
<evidence type="ECO:0000256" key="5">
    <source>
        <dbReference type="PROSITE-ProRule" id="PRU00703"/>
    </source>
</evidence>
<keyword evidence="3" id="KW-0547">Nucleotide-binding</keyword>
<proteinExistence type="inferred from homology"/>
<dbReference type="SUPFAM" id="SSF52540">
    <property type="entry name" value="P-loop containing nucleoside triphosphate hydrolases"/>
    <property type="match status" value="1"/>
</dbReference>
<dbReference type="PROSITE" id="PS51371">
    <property type="entry name" value="CBS"/>
    <property type="match status" value="1"/>
</dbReference>
<keyword evidence="4 8" id="KW-0067">ATP-binding</keyword>
<dbReference type="PROSITE" id="PS00211">
    <property type="entry name" value="ABC_TRANSPORTER_1"/>
    <property type="match status" value="1"/>
</dbReference>
<dbReference type="InterPro" id="IPR003439">
    <property type="entry name" value="ABC_transporter-like_ATP-bd"/>
</dbReference>
<dbReference type="PANTHER" id="PTHR43117:SF5">
    <property type="entry name" value="GLYCINE BETAINE UPTAKE SYSTEM ATP-BINDING PROTEIN YEHX"/>
    <property type="match status" value="1"/>
</dbReference>
<name>A0A8B6MC19_METTU</name>
<evidence type="ECO:0000256" key="1">
    <source>
        <dbReference type="ARBA" id="ARBA00005417"/>
    </source>
</evidence>
<dbReference type="InterPro" id="IPR027417">
    <property type="entry name" value="P-loop_NTPase"/>
</dbReference>
<reference evidence="8 9" key="1">
    <citation type="submission" date="2019-05" db="EMBL/GenBank/DDBJ databases">
        <authorList>
            <person name="Farhan Ul Haque M."/>
        </authorList>
    </citation>
    <scope>NUCLEOTIDE SEQUENCE [LARGE SCALE GENOMIC DNA]</scope>
    <source>
        <strain evidence="8">2</strain>
    </source>
</reference>
<dbReference type="PANTHER" id="PTHR43117">
    <property type="entry name" value="OSMOPROTECTANT IMPORT ATP-BINDING PROTEIN OSMV"/>
    <property type="match status" value="1"/>
</dbReference>
<evidence type="ECO:0000313" key="9">
    <source>
        <dbReference type="Proteomes" id="UP000485880"/>
    </source>
</evidence>
<sequence length="321" mass="34527">MSLSPIIELQSVSKSFGATSAIENLVLSIEAGAFCVLVGPSGCGKSTVLRMINAMIAPDLGVVRVRGQNISELDPIELRRSIGYVIQSVGLFPHWTVAANIATVPRLMGWDKVKIAERVEHIAAALQIDPALLPRYPRQLSGGQQQRVGVARALAADPDILLMDEPFAALDPVSRAALQGELRRLHKESGKTIVFVTHDMNEALRLATHIIVMDKGRVIQAGAPADILLRPRDAFVEGFLGREDLPLRLLDLATVGERTRPATTAAGSADEPIAIRDTASLRQALTLMLERHRDRLAVENERGELMGEIAVADVLGAGDAG</sequence>
<accession>A0A8B6MC19</accession>
<evidence type="ECO:0000259" key="7">
    <source>
        <dbReference type="PROSITE" id="PS51371"/>
    </source>
</evidence>
<keyword evidence="2" id="KW-0813">Transport</keyword>
<dbReference type="Pfam" id="PF00571">
    <property type="entry name" value="CBS"/>
    <property type="match status" value="1"/>
</dbReference>
<evidence type="ECO:0000256" key="4">
    <source>
        <dbReference type="ARBA" id="ARBA00022840"/>
    </source>
</evidence>
<dbReference type="GO" id="GO:0015697">
    <property type="term" value="P:quaternary ammonium group transport"/>
    <property type="evidence" value="ECO:0007669"/>
    <property type="project" value="UniProtKB-ARBA"/>
</dbReference>
<dbReference type="GO" id="GO:0005524">
    <property type="term" value="F:ATP binding"/>
    <property type="evidence" value="ECO:0007669"/>
    <property type="project" value="UniProtKB-KW"/>
</dbReference>
<gene>
    <name evidence="8" type="primary">yehX</name>
    <name evidence="8" type="ORF">MPC4_70139</name>
</gene>
<dbReference type="AlphaFoldDB" id="A0A8B6MC19"/>
<dbReference type="InterPro" id="IPR003593">
    <property type="entry name" value="AAA+_ATPase"/>
</dbReference>
<feature type="domain" description="CBS" evidence="7">
    <location>
        <begin position="262"/>
        <end position="321"/>
    </location>
</feature>
<keyword evidence="5" id="KW-0129">CBS domain</keyword>
<dbReference type="InterPro" id="IPR046342">
    <property type="entry name" value="CBS_dom_sf"/>
</dbReference>
<comment type="similarity">
    <text evidence="1">Belongs to the ABC transporter superfamily.</text>
</comment>
<dbReference type="InterPro" id="IPR017871">
    <property type="entry name" value="ABC_transporter-like_CS"/>
</dbReference>
<dbReference type="FunFam" id="3.40.50.300:FF:000425">
    <property type="entry name" value="Probable ABC transporter, ATP-binding subunit"/>
    <property type="match status" value="1"/>
</dbReference>
<dbReference type="SUPFAM" id="SSF54631">
    <property type="entry name" value="CBS-domain pair"/>
    <property type="match status" value="1"/>
</dbReference>
<dbReference type="InterPro" id="IPR000644">
    <property type="entry name" value="CBS_dom"/>
</dbReference>
<evidence type="ECO:0000256" key="3">
    <source>
        <dbReference type="ARBA" id="ARBA00022741"/>
    </source>
</evidence>
<dbReference type="GO" id="GO:0016887">
    <property type="term" value="F:ATP hydrolysis activity"/>
    <property type="evidence" value="ECO:0007669"/>
    <property type="project" value="InterPro"/>
</dbReference>
<feature type="domain" description="ABC transporter" evidence="6">
    <location>
        <begin position="7"/>
        <end position="240"/>
    </location>
</feature>